<evidence type="ECO:0000256" key="2">
    <source>
        <dbReference type="ARBA" id="ARBA00001913"/>
    </source>
</evidence>
<dbReference type="Pfam" id="PF00388">
    <property type="entry name" value="PI-PLC-X"/>
    <property type="match status" value="1"/>
</dbReference>
<keyword evidence="10" id="KW-0807">Transducer</keyword>
<dbReference type="InterPro" id="IPR000008">
    <property type="entry name" value="C2_dom"/>
</dbReference>
<dbReference type="Gene3D" id="3.20.20.190">
    <property type="entry name" value="Phosphatidylinositol (PI) phosphodiesterase"/>
    <property type="match status" value="1"/>
</dbReference>
<dbReference type="Gene3D" id="2.60.40.150">
    <property type="entry name" value="C2 domain"/>
    <property type="match status" value="1"/>
</dbReference>
<dbReference type="GO" id="GO:0006950">
    <property type="term" value="P:response to stress"/>
    <property type="evidence" value="ECO:0007669"/>
    <property type="project" value="UniProtKB-ARBA"/>
</dbReference>
<dbReference type="SUPFAM" id="SSF49562">
    <property type="entry name" value="C2 domain (Calcium/lipid-binding domain, CaLB)"/>
    <property type="match status" value="1"/>
</dbReference>
<evidence type="ECO:0000256" key="5">
    <source>
        <dbReference type="ARBA" id="ARBA00022475"/>
    </source>
</evidence>
<evidence type="ECO:0000256" key="6">
    <source>
        <dbReference type="ARBA" id="ARBA00022801"/>
    </source>
</evidence>
<feature type="domain" description="C2" evidence="13">
    <location>
        <begin position="331"/>
        <end position="460"/>
    </location>
</feature>
<keyword evidence="6 11" id="KW-0378">Hydrolase</keyword>
<name>A0A8S0R8Z9_OLEEU</name>
<keyword evidence="9" id="KW-0472">Membrane</keyword>
<dbReference type="GO" id="GO:0005886">
    <property type="term" value="C:plasma membrane"/>
    <property type="evidence" value="ECO:0007669"/>
    <property type="project" value="UniProtKB-SubCell"/>
</dbReference>
<dbReference type="SMART" id="SM00149">
    <property type="entry name" value="PLCYc"/>
    <property type="match status" value="1"/>
</dbReference>
<dbReference type="Pfam" id="PF00387">
    <property type="entry name" value="PI-PLC-Y"/>
    <property type="match status" value="1"/>
</dbReference>
<evidence type="ECO:0000256" key="10">
    <source>
        <dbReference type="ARBA" id="ARBA00023224"/>
    </source>
</evidence>
<dbReference type="PROSITE" id="PS50008">
    <property type="entry name" value="PIPLC_Y_DOMAIN"/>
    <property type="match status" value="1"/>
</dbReference>
<evidence type="ECO:0000256" key="9">
    <source>
        <dbReference type="ARBA" id="ARBA00023136"/>
    </source>
</evidence>
<dbReference type="PANTHER" id="PTHR10336:SF154">
    <property type="entry name" value="PHOSPHOINOSITIDE PHOSPHOLIPASE C 2"/>
    <property type="match status" value="1"/>
</dbReference>
<gene>
    <name evidence="15" type="ORF">OLEA9_A092792</name>
</gene>
<evidence type="ECO:0000256" key="8">
    <source>
        <dbReference type="ARBA" id="ARBA00023098"/>
    </source>
</evidence>
<evidence type="ECO:0000256" key="1">
    <source>
        <dbReference type="ARBA" id="ARBA00001195"/>
    </source>
</evidence>
<evidence type="ECO:0000259" key="14">
    <source>
        <dbReference type="PROSITE" id="PS50008"/>
    </source>
</evidence>
<dbReference type="FunFam" id="2.60.40.150:FF:000060">
    <property type="entry name" value="Phosphoinositide phospholipase C"/>
    <property type="match status" value="1"/>
</dbReference>
<comment type="subcellular location">
    <subcellularLocation>
        <location evidence="3">Cell membrane</location>
        <topology evidence="3">Peripheral membrane protein</topology>
    </subcellularLocation>
</comment>
<keyword evidence="16" id="KW-1185">Reference proteome</keyword>
<keyword evidence="8 11" id="KW-0443">Lipid metabolism</keyword>
<dbReference type="InterPro" id="IPR017946">
    <property type="entry name" value="PLC-like_Pdiesterase_TIM-brl"/>
</dbReference>
<dbReference type="Pfam" id="PF00168">
    <property type="entry name" value="C2"/>
    <property type="match status" value="1"/>
</dbReference>
<dbReference type="EC" id="3.1.4.11" evidence="4 11"/>
<reference evidence="15 16" key="1">
    <citation type="submission" date="2019-12" db="EMBL/GenBank/DDBJ databases">
        <authorList>
            <person name="Alioto T."/>
            <person name="Alioto T."/>
            <person name="Gomez Garrido J."/>
        </authorList>
    </citation>
    <scope>NUCLEOTIDE SEQUENCE [LARGE SCALE GENOMIC DNA]</scope>
</reference>
<feature type="compositionally biased region" description="Acidic residues" evidence="12">
    <location>
        <begin position="186"/>
        <end position="202"/>
    </location>
</feature>
<dbReference type="InterPro" id="IPR000909">
    <property type="entry name" value="PLipase_C_PInositol-sp_X_dom"/>
</dbReference>
<comment type="cofactor">
    <cofactor evidence="2">
        <name>Ca(2+)</name>
        <dbReference type="ChEBI" id="CHEBI:29108"/>
    </cofactor>
</comment>
<comment type="caution">
    <text evidence="15">The sequence shown here is derived from an EMBL/GenBank/DDBJ whole genome shotgun (WGS) entry which is preliminary data.</text>
</comment>
<evidence type="ECO:0000256" key="7">
    <source>
        <dbReference type="ARBA" id="ARBA00022963"/>
    </source>
</evidence>
<evidence type="ECO:0000259" key="13">
    <source>
        <dbReference type="PROSITE" id="PS50004"/>
    </source>
</evidence>
<evidence type="ECO:0000313" key="16">
    <source>
        <dbReference type="Proteomes" id="UP000594638"/>
    </source>
</evidence>
<accession>A0A8S0R8Z9</accession>
<evidence type="ECO:0000256" key="12">
    <source>
        <dbReference type="SAM" id="MobiDB-lite"/>
    </source>
</evidence>
<comment type="catalytic activity">
    <reaction evidence="1 11">
        <text>a 1,2-diacyl-sn-glycero-3-phospho-(1D-myo-inositol-4,5-bisphosphate) + H2O = 1D-myo-inositol 1,4,5-trisphosphate + a 1,2-diacyl-sn-glycerol + H(+)</text>
        <dbReference type="Rhea" id="RHEA:33179"/>
        <dbReference type="ChEBI" id="CHEBI:15377"/>
        <dbReference type="ChEBI" id="CHEBI:15378"/>
        <dbReference type="ChEBI" id="CHEBI:17815"/>
        <dbReference type="ChEBI" id="CHEBI:58456"/>
        <dbReference type="ChEBI" id="CHEBI:203600"/>
        <dbReference type="EC" id="3.1.4.11"/>
    </reaction>
</comment>
<protein>
    <recommendedName>
        <fullName evidence="4 11">Phosphoinositide phospholipase C</fullName>
        <ecNumber evidence="4 11">3.1.4.11</ecNumber>
    </recommendedName>
</protein>
<dbReference type="PROSITE" id="PS50007">
    <property type="entry name" value="PIPLC_X_DOMAIN"/>
    <property type="match status" value="1"/>
</dbReference>
<dbReference type="GO" id="GO:0051209">
    <property type="term" value="P:release of sequestered calcium ion into cytosol"/>
    <property type="evidence" value="ECO:0007669"/>
    <property type="project" value="TreeGrafter"/>
</dbReference>
<keyword evidence="5" id="KW-1003">Cell membrane</keyword>
<dbReference type="PROSITE" id="PS50004">
    <property type="entry name" value="C2"/>
    <property type="match status" value="1"/>
</dbReference>
<dbReference type="GO" id="GO:0004435">
    <property type="term" value="F:phosphatidylinositol-4,5-bisphosphate phospholipase C activity"/>
    <property type="evidence" value="ECO:0007669"/>
    <property type="project" value="UniProtKB-EC"/>
</dbReference>
<dbReference type="AlphaFoldDB" id="A0A8S0R8Z9"/>
<keyword evidence="7 11" id="KW-0442">Lipid degradation</keyword>
<evidence type="ECO:0000256" key="4">
    <source>
        <dbReference type="ARBA" id="ARBA00012368"/>
    </source>
</evidence>
<dbReference type="GO" id="GO:0016042">
    <property type="term" value="P:lipid catabolic process"/>
    <property type="evidence" value="ECO:0007669"/>
    <property type="project" value="UniProtKB-KW"/>
</dbReference>
<dbReference type="PRINTS" id="PR00390">
    <property type="entry name" value="PHPHLIPASEC"/>
</dbReference>
<evidence type="ECO:0000313" key="15">
    <source>
        <dbReference type="EMBL" id="CAA2975288.1"/>
    </source>
</evidence>
<dbReference type="EMBL" id="CACTIH010002248">
    <property type="protein sequence ID" value="CAA2975288.1"/>
    <property type="molecule type" value="Genomic_DNA"/>
</dbReference>
<dbReference type="SUPFAM" id="SSF51695">
    <property type="entry name" value="PLC-like phosphodiesterases"/>
    <property type="match status" value="1"/>
</dbReference>
<dbReference type="Gramene" id="OE9A092792T1">
    <property type="protein sequence ID" value="OE9A092792C1"/>
    <property type="gene ID" value="OE9A092792"/>
</dbReference>
<dbReference type="InterPro" id="IPR001192">
    <property type="entry name" value="PI-PLC_fam"/>
</dbReference>
<dbReference type="InterPro" id="IPR001711">
    <property type="entry name" value="PLipase_C_Pinositol-sp_Y"/>
</dbReference>
<dbReference type="Proteomes" id="UP000594638">
    <property type="component" value="Unassembled WGS sequence"/>
</dbReference>
<dbReference type="InterPro" id="IPR035892">
    <property type="entry name" value="C2_domain_sf"/>
</dbReference>
<proteinExistence type="predicted"/>
<feature type="domain" description="PI-PLC Y-box" evidence="14">
    <location>
        <begin position="243"/>
        <end position="329"/>
    </location>
</feature>
<evidence type="ECO:0000256" key="11">
    <source>
        <dbReference type="RuleBase" id="RU361133"/>
    </source>
</evidence>
<dbReference type="CDD" id="cd08599">
    <property type="entry name" value="PI-PLCc_plant"/>
    <property type="match status" value="1"/>
</dbReference>
<dbReference type="GO" id="GO:0048015">
    <property type="term" value="P:phosphatidylinositol-mediated signaling"/>
    <property type="evidence" value="ECO:0007669"/>
    <property type="project" value="TreeGrafter"/>
</dbReference>
<dbReference type="SMART" id="SM00239">
    <property type="entry name" value="C2"/>
    <property type="match status" value="1"/>
</dbReference>
<dbReference type="PANTHER" id="PTHR10336">
    <property type="entry name" value="PHOSPHOINOSITIDE-SPECIFIC PHOSPHOLIPASE C FAMILY PROTEIN"/>
    <property type="match status" value="1"/>
</dbReference>
<sequence>MAAPLSHYFIFTGHNSYLTGNQLSSDCSDAPIIHALQRGVRVIELDIWPNSRKDNVNVLHGRTLTSPVELIKCLRSIKEHAFSASEYPVVITLEDHLTPDLQAKVAEMITRTFGDMLFSPSSECLMELPSPESLKKRIIISTKPPKEYLEAKEVELRESSSKKFKDSGDDGAWGKEVNFKAKVDDEKDDDLEREGDSNDDDDSKLHQTAEPEYKRLIAIHAGKGKGSISDWLRVDPDKVRRLSLSEQELEKAVINHGKDIVRFTQRNILRIYPKGTRFNSSNYNPLVGWMHGAQMVAFNMQGYGRSLWLMHGKFRANGGCGYVKKPEFLLKAGPHNEVFDPKAKLPVKTTLRVTVYMGDGWYYEFRHTHFDKYSPPDFYTRVGIAGVPADTIMKKTKIIEDNWIPTWDETFEFPLTVPELALLRIEVHEYDMSEKDDFAGQTCLPVVELRKGFRAVPLHSRKGEMYPSTKLLMRFEFV</sequence>
<feature type="region of interest" description="Disordered" evidence="12">
    <location>
        <begin position="184"/>
        <end position="208"/>
    </location>
</feature>
<dbReference type="SMART" id="SM00148">
    <property type="entry name" value="PLCXc"/>
    <property type="match status" value="1"/>
</dbReference>
<dbReference type="OrthoDB" id="269822at2759"/>
<organism evidence="15 16">
    <name type="scientific">Olea europaea subsp. europaea</name>
    <dbReference type="NCBI Taxonomy" id="158383"/>
    <lineage>
        <taxon>Eukaryota</taxon>
        <taxon>Viridiplantae</taxon>
        <taxon>Streptophyta</taxon>
        <taxon>Embryophyta</taxon>
        <taxon>Tracheophyta</taxon>
        <taxon>Spermatophyta</taxon>
        <taxon>Magnoliopsida</taxon>
        <taxon>eudicotyledons</taxon>
        <taxon>Gunneridae</taxon>
        <taxon>Pentapetalae</taxon>
        <taxon>asterids</taxon>
        <taxon>lamiids</taxon>
        <taxon>Lamiales</taxon>
        <taxon>Oleaceae</taxon>
        <taxon>Oleeae</taxon>
        <taxon>Olea</taxon>
    </lineage>
</organism>
<dbReference type="CDD" id="cd00275">
    <property type="entry name" value="C2_PLC_like"/>
    <property type="match status" value="1"/>
</dbReference>
<evidence type="ECO:0000256" key="3">
    <source>
        <dbReference type="ARBA" id="ARBA00004202"/>
    </source>
</evidence>